<feature type="compositionally biased region" description="Pro residues" evidence="1">
    <location>
        <begin position="90"/>
        <end position="100"/>
    </location>
</feature>
<organism evidence="2 3">
    <name type="scientific">Caerostris darwini</name>
    <dbReference type="NCBI Taxonomy" id="1538125"/>
    <lineage>
        <taxon>Eukaryota</taxon>
        <taxon>Metazoa</taxon>
        <taxon>Ecdysozoa</taxon>
        <taxon>Arthropoda</taxon>
        <taxon>Chelicerata</taxon>
        <taxon>Arachnida</taxon>
        <taxon>Araneae</taxon>
        <taxon>Araneomorphae</taxon>
        <taxon>Entelegynae</taxon>
        <taxon>Araneoidea</taxon>
        <taxon>Araneidae</taxon>
        <taxon>Caerostris</taxon>
    </lineage>
</organism>
<accession>A0AAV4WKB3</accession>
<dbReference type="EMBL" id="BPLQ01014736">
    <property type="protein sequence ID" value="GIY82723.1"/>
    <property type="molecule type" value="Genomic_DNA"/>
</dbReference>
<dbReference type="Proteomes" id="UP001054837">
    <property type="component" value="Unassembled WGS sequence"/>
</dbReference>
<proteinExistence type="predicted"/>
<feature type="region of interest" description="Disordered" evidence="1">
    <location>
        <begin position="37"/>
        <end position="106"/>
    </location>
</feature>
<evidence type="ECO:0000313" key="3">
    <source>
        <dbReference type="Proteomes" id="UP001054837"/>
    </source>
</evidence>
<feature type="compositionally biased region" description="Polar residues" evidence="1">
    <location>
        <begin position="40"/>
        <end position="50"/>
    </location>
</feature>
<evidence type="ECO:0000256" key="1">
    <source>
        <dbReference type="SAM" id="MobiDB-lite"/>
    </source>
</evidence>
<keyword evidence="3" id="KW-1185">Reference proteome</keyword>
<dbReference type="AlphaFoldDB" id="A0AAV4WKB3"/>
<feature type="region of interest" description="Disordered" evidence="1">
    <location>
        <begin position="1"/>
        <end position="24"/>
    </location>
</feature>
<reference evidence="2 3" key="1">
    <citation type="submission" date="2021-06" db="EMBL/GenBank/DDBJ databases">
        <title>Caerostris darwini draft genome.</title>
        <authorList>
            <person name="Kono N."/>
            <person name="Arakawa K."/>
        </authorList>
    </citation>
    <scope>NUCLEOTIDE SEQUENCE [LARGE SCALE GENOMIC DNA]</scope>
</reference>
<sequence length="190" mass="21318">MHSREERSNSSLLKTESRALNGKARVKNSLLVEAEWALQSPENVTNSPSPARSECDSPGPDPHLRLLVQPGRVSLRDRPLAAQRPHRPLRPPPEPQPALPALPGSGVQVQPRVRHARHAIHRTHLQPEKLDWHRAHLCAPLNPLMHGFGSKTTDVGIWFQDHGRMDLDPRSRMCGFGSKTTDAWILIHDH</sequence>
<gene>
    <name evidence="2" type="ORF">CDAR_10101</name>
</gene>
<protein>
    <submittedName>
        <fullName evidence="2">Uncharacterized protein</fullName>
    </submittedName>
</protein>
<evidence type="ECO:0000313" key="2">
    <source>
        <dbReference type="EMBL" id="GIY82723.1"/>
    </source>
</evidence>
<name>A0AAV4WKB3_9ARAC</name>
<comment type="caution">
    <text evidence="2">The sequence shown here is derived from an EMBL/GenBank/DDBJ whole genome shotgun (WGS) entry which is preliminary data.</text>
</comment>